<dbReference type="InterPro" id="IPR052698">
    <property type="entry name" value="MoCofactor_Util/Proc"/>
</dbReference>
<name>A0A151AWE9_9FIRM</name>
<dbReference type="PANTHER" id="PTHR30388:SF6">
    <property type="entry name" value="XANTHINE DEHYDROGENASE SUBUNIT A-RELATED"/>
    <property type="match status" value="1"/>
</dbReference>
<feature type="domain" description="XdhC- CoxI" evidence="1">
    <location>
        <begin position="13"/>
        <end position="78"/>
    </location>
</feature>
<dbReference type="GO" id="GO:0004854">
    <property type="term" value="F:xanthine dehydrogenase activity"/>
    <property type="evidence" value="ECO:0007669"/>
    <property type="project" value="UniProtKB-EC"/>
</dbReference>
<organism evidence="2 3">
    <name type="scientific">Moorella mulderi DSM 14980</name>
    <dbReference type="NCBI Taxonomy" id="1122241"/>
    <lineage>
        <taxon>Bacteria</taxon>
        <taxon>Bacillati</taxon>
        <taxon>Bacillota</taxon>
        <taxon>Clostridia</taxon>
        <taxon>Neomoorellales</taxon>
        <taxon>Neomoorellaceae</taxon>
        <taxon>Neomoorella</taxon>
    </lineage>
</organism>
<accession>A0A151AWE9</accession>
<evidence type="ECO:0000259" key="1">
    <source>
        <dbReference type="Pfam" id="PF02625"/>
    </source>
</evidence>
<dbReference type="Pfam" id="PF02625">
    <property type="entry name" value="XdhC_CoxI"/>
    <property type="match status" value="1"/>
</dbReference>
<dbReference type="EMBL" id="LTBC01000006">
    <property type="protein sequence ID" value="KYH31958.1"/>
    <property type="molecule type" value="Genomic_DNA"/>
</dbReference>
<proteinExistence type="predicted"/>
<keyword evidence="2" id="KW-0560">Oxidoreductase</keyword>
<dbReference type="PANTHER" id="PTHR30388">
    <property type="entry name" value="ALDEHYDE OXIDOREDUCTASE MOLYBDENUM COFACTOR ASSEMBLY PROTEIN"/>
    <property type="match status" value="1"/>
</dbReference>
<dbReference type="EC" id="1.17.1.4" evidence="2"/>
<dbReference type="Proteomes" id="UP000075670">
    <property type="component" value="Unassembled WGS sequence"/>
</dbReference>
<evidence type="ECO:0000313" key="3">
    <source>
        <dbReference type="Proteomes" id="UP000075670"/>
    </source>
</evidence>
<dbReference type="AlphaFoldDB" id="A0A151AWE9"/>
<dbReference type="PATRIC" id="fig|1122241.3.peg.1955"/>
<reference evidence="2 3" key="1">
    <citation type="submission" date="2016-02" db="EMBL/GenBank/DDBJ databases">
        <title>Genome sequence of Moorella mulderi DSM 14980.</title>
        <authorList>
            <person name="Poehlein A."/>
            <person name="Daniel R."/>
        </authorList>
    </citation>
    <scope>NUCLEOTIDE SEQUENCE [LARGE SCALE GENOMIC DNA]</scope>
    <source>
        <strain evidence="2 3">DSM 14980</strain>
    </source>
</reference>
<dbReference type="OrthoDB" id="2889025at2"/>
<dbReference type="InterPro" id="IPR003777">
    <property type="entry name" value="XdhC_CoxI"/>
</dbReference>
<evidence type="ECO:0000313" key="2">
    <source>
        <dbReference type="EMBL" id="KYH31958.1"/>
    </source>
</evidence>
<protein>
    <submittedName>
        <fullName evidence="2">Putative xanthine dehydrogenase subunit A</fullName>
        <ecNumber evidence="2">1.17.1.4</ecNumber>
    </submittedName>
</protein>
<gene>
    <name evidence="2" type="primary">pucA_1</name>
    <name evidence="2" type="ORF">MOMUL_18400</name>
</gene>
<sequence>MDRELVQGAVRLMEQGEPCALATIIQVKGSAPREAGTQMLVTAGGQTLGTIGGGCAEAAVRQRALLVLQKGEPEIYHLDLTADTAADEGMVCGGIMDVFIEPLGG</sequence>
<keyword evidence="3" id="KW-1185">Reference proteome</keyword>
<comment type="caution">
    <text evidence="2">The sequence shown here is derived from an EMBL/GenBank/DDBJ whole genome shotgun (WGS) entry which is preliminary data.</text>
</comment>